<gene>
    <name evidence="2" type="ORF">PG994_011852</name>
</gene>
<dbReference type="GeneID" id="92096324"/>
<protein>
    <submittedName>
        <fullName evidence="2">Uncharacterized protein</fullName>
    </submittedName>
</protein>
<name>A0ABR1TUB9_9PEZI</name>
<proteinExistence type="predicted"/>
<evidence type="ECO:0000256" key="1">
    <source>
        <dbReference type="SAM" id="SignalP"/>
    </source>
</evidence>
<sequence>MLPSIVLVALVLLCGIGWTLHAVLQKRGRNAPFRDVGTEKQHGAVKKPALTVNPVADDFDWETTEPHKFRPFKPIYHITMALRSSTPSDLIAIDSNYLSRIQLRQGLIRDHAHHVVGSLPSGADAVRETYSYIQDFLLACYPALFSRDDEKGRFHNHVTKRSLPLEPPADDGEDAGIATLKLLGEMVEDDLFLLRATPEGHLCTAFLCCFPSGFDPAEKLGKVLKDIHGPVPSYDKIGASMERFFSRLEVGKSVARNNVSRPVQFATPAISRWSVNMTPELFVVSGNHINKGDAYEEGMDVDISKAQIRVELQTLTRLPKTQAILFSFKTYLYPVTDIKAEGLGPEVADAIEGLPRGNAPGMWKYKGGVRWGKSICAYLRS</sequence>
<organism evidence="2 3">
    <name type="scientific">Apiospora phragmitis</name>
    <dbReference type="NCBI Taxonomy" id="2905665"/>
    <lineage>
        <taxon>Eukaryota</taxon>
        <taxon>Fungi</taxon>
        <taxon>Dikarya</taxon>
        <taxon>Ascomycota</taxon>
        <taxon>Pezizomycotina</taxon>
        <taxon>Sordariomycetes</taxon>
        <taxon>Xylariomycetidae</taxon>
        <taxon>Amphisphaeriales</taxon>
        <taxon>Apiosporaceae</taxon>
        <taxon>Apiospora</taxon>
    </lineage>
</organism>
<evidence type="ECO:0000313" key="2">
    <source>
        <dbReference type="EMBL" id="KAK8050122.1"/>
    </source>
</evidence>
<keyword evidence="1" id="KW-0732">Signal</keyword>
<accession>A0ABR1TUB9</accession>
<feature type="chain" id="PRO_5047363915" evidence="1">
    <location>
        <begin position="22"/>
        <end position="381"/>
    </location>
</feature>
<feature type="signal peptide" evidence="1">
    <location>
        <begin position="1"/>
        <end position="21"/>
    </location>
</feature>
<evidence type="ECO:0000313" key="3">
    <source>
        <dbReference type="Proteomes" id="UP001480595"/>
    </source>
</evidence>
<dbReference type="InterPro" id="IPR021848">
    <property type="entry name" value="HODM_asu-like"/>
</dbReference>
<dbReference type="Proteomes" id="UP001480595">
    <property type="component" value="Unassembled WGS sequence"/>
</dbReference>
<dbReference type="RefSeq" id="XP_066712371.1">
    <property type="nucleotide sequence ID" value="XM_066863261.1"/>
</dbReference>
<dbReference type="EMBL" id="JAQQWL010000011">
    <property type="protein sequence ID" value="KAK8050122.1"/>
    <property type="molecule type" value="Genomic_DNA"/>
</dbReference>
<reference evidence="2 3" key="1">
    <citation type="submission" date="2023-01" db="EMBL/GenBank/DDBJ databases">
        <title>Analysis of 21 Apiospora genomes using comparative genomics revels a genus with tremendous synthesis potential of carbohydrate active enzymes and secondary metabolites.</title>
        <authorList>
            <person name="Sorensen T."/>
        </authorList>
    </citation>
    <scope>NUCLEOTIDE SEQUENCE [LARGE SCALE GENOMIC DNA]</scope>
    <source>
        <strain evidence="2 3">CBS 135458</strain>
    </source>
</reference>
<keyword evidence="3" id="KW-1185">Reference proteome</keyword>
<dbReference type="Pfam" id="PF11927">
    <property type="entry name" value="HODM_asu-like"/>
    <property type="match status" value="1"/>
</dbReference>
<comment type="caution">
    <text evidence="2">The sequence shown here is derived from an EMBL/GenBank/DDBJ whole genome shotgun (WGS) entry which is preliminary data.</text>
</comment>